<dbReference type="RefSeq" id="WP_146366448.1">
    <property type="nucleotide sequence ID" value="NZ_CP042264.1"/>
</dbReference>
<accession>A0A5B8IXZ9</accession>
<dbReference type="SUPFAM" id="SSF47336">
    <property type="entry name" value="ACP-like"/>
    <property type="match status" value="1"/>
</dbReference>
<gene>
    <name evidence="2" type="ORF">FPZ52_15050</name>
</gene>
<dbReference type="KEGG" id="lit:FPZ52_15050"/>
<dbReference type="PROSITE" id="PS50075">
    <property type="entry name" value="CARRIER"/>
    <property type="match status" value="1"/>
</dbReference>
<keyword evidence="2" id="KW-0614">Plasmid</keyword>
<keyword evidence="3" id="KW-1185">Reference proteome</keyword>
<evidence type="ECO:0000313" key="2">
    <source>
        <dbReference type="EMBL" id="QDY71032.1"/>
    </source>
</evidence>
<name>A0A5B8IXZ9_9RHOB</name>
<protein>
    <submittedName>
        <fullName evidence="2">Phosphopantetheine-binding protein</fullName>
    </submittedName>
</protein>
<dbReference type="AlphaFoldDB" id="A0A5B8IXZ9"/>
<feature type="domain" description="Carrier" evidence="1">
    <location>
        <begin position="1"/>
        <end position="77"/>
    </location>
</feature>
<dbReference type="Gene3D" id="1.10.1200.10">
    <property type="entry name" value="ACP-like"/>
    <property type="match status" value="1"/>
</dbReference>
<dbReference type="InterPro" id="IPR009081">
    <property type="entry name" value="PP-bd_ACP"/>
</dbReference>
<sequence>MTQNLTKTQIRADLANALKISPSELADDDSLLDFGLDSMRALGLLMKWEEAVPGLDYSRFMETETLAEWWGIIDATQSRS</sequence>
<dbReference type="Pfam" id="PF00550">
    <property type="entry name" value="PP-binding"/>
    <property type="match status" value="1"/>
</dbReference>
<evidence type="ECO:0000259" key="1">
    <source>
        <dbReference type="PROSITE" id="PS50075"/>
    </source>
</evidence>
<evidence type="ECO:0000313" key="3">
    <source>
        <dbReference type="Proteomes" id="UP000318483"/>
    </source>
</evidence>
<organism evidence="2 3">
    <name type="scientific">Qingshengfaniella alkalisoli</name>
    <dbReference type="NCBI Taxonomy" id="2599296"/>
    <lineage>
        <taxon>Bacteria</taxon>
        <taxon>Pseudomonadati</taxon>
        <taxon>Pseudomonadota</taxon>
        <taxon>Alphaproteobacteria</taxon>
        <taxon>Rhodobacterales</taxon>
        <taxon>Paracoccaceae</taxon>
        <taxon>Qingshengfaniella</taxon>
    </lineage>
</organism>
<geneLocation type="plasmid" evidence="2 3">
    <name>unnamed3</name>
</geneLocation>
<proteinExistence type="predicted"/>
<dbReference type="Proteomes" id="UP000318483">
    <property type="component" value="Plasmid unnamed3"/>
</dbReference>
<reference evidence="2 3" key="1">
    <citation type="submission" date="2019-07" db="EMBL/GenBank/DDBJ databases">
        <title>Litoreibacter alkalisoli sp. nov., isolated from saline-alkaline soil.</title>
        <authorList>
            <person name="Wang S."/>
            <person name="Xu L."/>
            <person name="Xing Y.-T."/>
            <person name="Sun J.-Q."/>
        </authorList>
    </citation>
    <scope>NUCLEOTIDE SEQUENCE [LARGE SCALE GENOMIC DNA]</scope>
    <source>
        <strain evidence="2 3">LN3S51</strain>
        <plasmid evidence="2 3">unnamed3</plasmid>
    </source>
</reference>
<dbReference type="InterPro" id="IPR036736">
    <property type="entry name" value="ACP-like_sf"/>
</dbReference>
<dbReference type="OrthoDB" id="2455700at2"/>
<dbReference type="EMBL" id="CP042264">
    <property type="protein sequence ID" value="QDY71032.1"/>
    <property type="molecule type" value="Genomic_DNA"/>
</dbReference>